<feature type="region of interest" description="Disordered" evidence="1">
    <location>
        <begin position="1"/>
        <end position="24"/>
    </location>
</feature>
<organism evidence="2 3">
    <name type="scientific">Candidatus Accumulibacter phosphatis</name>
    <dbReference type="NCBI Taxonomy" id="327160"/>
    <lineage>
        <taxon>Bacteria</taxon>
        <taxon>Pseudomonadati</taxon>
        <taxon>Pseudomonadota</taxon>
        <taxon>Betaproteobacteria</taxon>
        <taxon>Candidatus Accumulibacter</taxon>
    </lineage>
</organism>
<gene>
    <name evidence="2" type="ORF">AW09_002932</name>
</gene>
<dbReference type="Proteomes" id="UP000020077">
    <property type="component" value="Unassembled WGS sequence"/>
</dbReference>
<sequence>MKLWQGRPQATEQERHQPLRQASGQRGVARIIGALACEIAQFTAGDDLQHIGSGDRVRHGAKHEMQAPDNLRFGNIRQGTK</sequence>
<reference evidence="2 3" key="1">
    <citation type="submission" date="2014-02" db="EMBL/GenBank/DDBJ databases">
        <title>Expanding our view of genomic diversity in Candidatus Accumulibacter clades.</title>
        <authorList>
            <person name="Skennerton C.T."/>
            <person name="Barr J.J."/>
            <person name="Slater F.R."/>
            <person name="Bond P.L."/>
            <person name="Tyson G.W."/>
        </authorList>
    </citation>
    <scope>NUCLEOTIDE SEQUENCE [LARGE SCALE GENOMIC DNA]</scope>
    <source>
        <strain evidence="3">BA-91</strain>
    </source>
</reference>
<proteinExistence type="predicted"/>
<protein>
    <submittedName>
        <fullName evidence="2">Uncharacterized protein</fullName>
    </submittedName>
</protein>
<evidence type="ECO:0000313" key="3">
    <source>
        <dbReference type="Proteomes" id="UP000020077"/>
    </source>
</evidence>
<name>A0A080M495_9PROT</name>
<dbReference type="AlphaFoldDB" id="A0A080M495"/>
<evidence type="ECO:0000313" key="2">
    <source>
        <dbReference type="EMBL" id="KFB71914.1"/>
    </source>
</evidence>
<evidence type="ECO:0000256" key="1">
    <source>
        <dbReference type="SAM" id="MobiDB-lite"/>
    </source>
</evidence>
<accession>A0A080M495</accession>
<comment type="caution">
    <text evidence="2">The sequence shown here is derived from an EMBL/GenBank/DDBJ whole genome shotgun (WGS) entry which is preliminary data.</text>
</comment>
<feature type="region of interest" description="Disordered" evidence="1">
    <location>
        <begin position="51"/>
        <end position="81"/>
    </location>
</feature>
<feature type="compositionally biased region" description="Basic and acidic residues" evidence="1">
    <location>
        <begin position="51"/>
        <end position="66"/>
    </location>
</feature>
<dbReference type="EMBL" id="JDVG02000468">
    <property type="protein sequence ID" value="KFB71914.1"/>
    <property type="molecule type" value="Genomic_DNA"/>
</dbReference>